<dbReference type="PROSITE" id="PS00138">
    <property type="entry name" value="SUBTILASE_SER"/>
    <property type="match status" value="1"/>
</dbReference>
<evidence type="ECO:0000259" key="11">
    <source>
        <dbReference type="Pfam" id="PF05922"/>
    </source>
</evidence>
<dbReference type="Pfam" id="PF05922">
    <property type="entry name" value="Inhibitor_I9"/>
    <property type="match status" value="1"/>
</dbReference>
<dbReference type="InterPro" id="IPR023828">
    <property type="entry name" value="Peptidase_S8_Ser-AS"/>
</dbReference>
<evidence type="ECO:0000256" key="8">
    <source>
        <dbReference type="SAM" id="MobiDB-lite"/>
    </source>
</evidence>
<evidence type="ECO:0000256" key="7">
    <source>
        <dbReference type="RuleBase" id="RU003355"/>
    </source>
</evidence>
<protein>
    <submittedName>
        <fullName evidence="12">Peptidase S8/S53 domain-containing protein</fullName>
    </submittedName>
</protein>
<dbReference type="InterPro" id="IPR000209">
    <property type="entry name" value="Peptidase_S8/S53_dom"/>
</dbReference>
<dbReference type="InterPro" id="IPR022398">
    <property type="entry name" value="Peptidase_S8_His-AS"/>
</dbReference>
<dbReference type="CDD" id="cd04077">
    <property type="entry name" value="Peptidases_S8_PCSK9_ProteinaseK_like"/>
    <property type="match status" value="1"/>
</dbReference>
<dbReference type="PROSITE" id="PS00137">
    <property type="entry name" value="SUBTILASE_HIS"/>
    <property type="match status" value="1"/>
</dbReference>
<dbReference type="PRINTS" id="PR00723">
    <property type="entry name" value="SUBTILISIN"/>
</dbReference>
<dbReference type="EMBL" id="JAULSV010000001">
    <property type="protein sequence ID" value="KAK0657004.1"/>
    <property type="molecule type" value="Genomic_DNA"/>
</dbReference>
<dbReference type="GO" id="GO:0006508">
    <property type="term" value="P:proteolysis"/>
    <property type="evidence" value="ECO:0007669"/>
    <property type="project" value="UniProtKB-KW"/>
</dbReference>
<feature type="active site" description="Charge relay system" evidence="6">
    <location>
        <position position="243"/>
    </location>
</feature>
<organism evidence="12 13">
    <name type="scientific">Cercophora newfieldiana</name>
    <dbReference type="NCBI Taxonomy" id="92897"/>
    <lineage>
        <taxon>Eukaryota</taxon>
        <taxon>Fungi</taxon>
        <taxon>Dikarya</taxon>
        <taxon>Ascomycota</taxon>
        <taxon>Pezizomycotina</taxon>
        <taxon>Sordariomycetes</taxon>
        <taxon>Sordariomycetidae</taxon>
        <taxon>Sordariales</taxon>
        <taxon>Lasiosphaeriaceae</taxon>
        <taxon>Cercophora</taxon>
    </lineage>
</organism>
<dbReference type="SUPFAM" id="SSF54897">
    <property type="entry name" value="Protease propeptides/inhibitors"/>
    <property type="match status" value="1"/>
</dbReference>
<feature type="active site" description="Charge relay system" evidence="6">
    <location>
        <position position="207"/>
    </location>
</feature>
<evidence type="ECO:0000256" key="6">
    <source>
        <dbReference type="PROSITE-ProRule" id="PRU01240"/>
    </source>
</evidence>
<feature type="chain" id="PRO_5041287916" evidence="9">
    <location>
        <begin position="26"/>
        <end position="468"/>
    </location>
</feature>
<dbReference type="InterPro" id="IPR034193">
    <property type="entry name" value="PCSK9_ProteinaseK-like"/>
</dbReference>
<evidence type="ECO:0000256" key="5">
    <source>
        <dbReference type="ARBA" id="ARBA00022825"/>
    </source>
</evidence>
<dbReference type="InterPro" id="IPR036852">
    <property type="entry name" value="Peptidase_S8/S53_dom_sf"/>
</dbReference>
<evidence type="ECO:0000259" key="10">
    <source>
        <dbReference type="Pfam" id="PF00082"/>
    </source>
</evidence>
<dbReference type="PANTHER" id="PTHR43806">
    <property type="entry name" value="PEPTIDASE S8"/>
    <property type="match status" value="1"/>
</dbReference>
<keyword evidence="13" id="KW-1185">Reference proteome</keyword>
<evidence type="ECO:0000256" key="9">
    <source>
        <dbReference type="SAM" id="SignalP"/>
    </source>
</evidence>
<name>A0AA40D1P7_9PEZI</name>
<keyword evidence="2 6" id="KW-0645">Protease</keyword>
<feature type="signal peptide" evidence="9">
    <location>
        <begin position="1"/>
        <end position="25"/>
    </location>
</feature>
<feature type="region of interest" description="Disordered" evidence="8">
    <location>
        <begin position="117"/>
        <end position="175"/>
    </location>
</feature>
<evidence type="ECO:0000256" key="1">
    <source>
        <dbReference type="ARBA" id="ARBA00011073"/>
    </source>
</evidence>
<keyword evidence="5 6" id="KW-0720">Serine protease</keyword>
<dbReference type="FunFam" id="3.40.50.200:FF:000007">
    <property type="entry name" value="Subtilisin-like serine protease"/>
    <property type="match status" value="1"/>
</dbReference>
<feature type="domain" description="Peptidase S8/S53" evidence="10">
    <location>
        <begin position="200"/>
        <end position="443"/>
    </location>
</feature>
<evidence type="ECO:0000256" key="2">
    <source>
        <dbReference type="ARBA" id="ARBA00022670"/>
    </source>
</evidence>
<dbReference type="GO" id="GO:0004252">
    <property type="term" value="F:serine-type endopeptidase activity"/>
    <property type="evidence" value="ECO:0007669"/>
    <property type="project" value="UniProtKB-UniRule"/>
</dbReference>
<keyword evidence="4 6" id="KW-0378">Hydrolase</keyword>
<reference evidence="12" key="1">
    <citation type="submission" date="2023-06" db="EMBL/GenBank/DDBJ databases">
        <title>Genome-scale phylogeny and comparative genomics of the fungal order Sordariales.</title>
        <authorList>
            <consortium name="Lawrence Berkeley National Laboratory"/>
            <person name="Hensen N."/>
            <person name="Bonometti L."/>
            <person name="Westerberg I."/>
            <person name="Brannstrom I.O."/>
            <person name="Guillou S."/>
            <person name="Cros-Aarteil S."/>
            <person name="Calhoun S."/>
            <person name="Haridas S."/>
            <person name="Kuo A."/>
            <person name="Mondo S."/>
            <person name="Pangilinan J."/>
            <person name="Riley R."/>
            <person name="Labutti K."/>
            <person name="Andreopoulos B."/>
            <person name="Lipzen A."/>
            <person name="Chen C."/>
            <person name="Yanf M."/>
            <person name="Daum C."/>
            <person name="Ng V."/>
            <person name="Clum A."/>
            <person name="Steindorff A."/>
            <person name="Ohm R."/>
            <person name="Martin F."/>
            <person name="Silar P."/>
            <person name="Natvig D."/>
            <person name="Lalanne C."/>
            <person name="Gautier V."/>
            <person name="Ament-Velasquez S.L."/>
            <person name="Kruys A."/>
            <person name="Hutchinson M.I."/>
            <person name="Powell A.J."/>
            <person name="Barry K."/>
            <person name="Miller A.N."/>
            <person name="Grigoriev I.V."/>
            <person name="Debuchy R."/>
            <person name="Gladieux P."/>
            <person name="Thoren M.H."/>
            <person name="Johannesson H."/>
        </authorList>
    </citation>
    <scope>NUCLEOTIDE SEQUENCE</scope>
    <source>
        <strain evidence="12">SMH2532-1</strain>
    </source>
</reference>
<keyword evidence="3 9" id="KW-0732">Signal</keyword>
<gene>
    <name evidence="12" type="ORF">B0T16DRAFT_501706</name>
</gene>
<feature type="compositionally biased region" description="Basic and acidic residues" evidence="8">
    <location>
        <begin position="148"/>
        <end position="159"/>
    </location>
</feature>
<dbReference type="InterPro" id="IPR050131">
    <property type="entry name" value="Peptidase_S8_subtilisin-like"/>
</dbReference>
<evidence type="ECO:0000256" key="3">
    <source>
        <dbReference type="ARBA" id="ARBA00022729"/>
    </source>
</evidence>
<dbReference type="Pfam" id="PF00082">
    <property type="entry name" value="Peptidase_S8"/>
    <property type="match status" value="1"/>
</dbReference>
<dbReference type="SUPFAM" id="SSF52743">
    <property type="entry name" value="Subtilisin-like"/>
    <property type="match status" value="1"/>
</dbReference>
<feature type="domain" description="Inhibitor I9" evidence="11">
    <location>
        <begin position="45"/>
        <end position="120"/>
    </location>
</feature>
<evidence type="ECO:0000313" key="12">
    <source>
        <dbReference type="EMBL" id="KAK0657004.1"/>
    </source>
</evidence>
<comment type="similarity">
    <text evidence="1 6 7">Belongs to the peptidase S8 family.</text>
</comment>
<dbReference type="PANTHER" id="PTHR43806:SF66">
    <property type="entry name" value="SERIN ENDOPEPTIDASE"/>
    <property type="match status" value="1"/>
</dbReference>
<dbReference type="PROSITE" id="PS51892">
    <property type="entry name" value="SUBTILASE"/>
    <property type="match status" value="1"/>
</dbReference>
<dbReference type="InterPro" id="IPR010259">
    <property type="entry name" value="S8pro/Inhibitor_I9"/>
</dbReference>
<accession>A0AA40D1P7</accession>
<sequence length="468" mass="50916">MSLPGLRSLTRLLFMVASISTLAGAVPWKPGGHVQYTSNPIPNHYIIQYHHGTNIETRRKHEVETHNFAVSMGDYRGVMKRFQIGDFSAYHGEFHPDHIEQLRANSPQIKAIHPDEEVRLTSHSPKKNPKHPQHPDLDKPHAAKGPHHHDPNKPHEAKKPPTPQLPPNIHIAAPGNWGQARLSHRDLPKASARYIYERPDTTVYVIDSGIVTSHWQFATETGGSRAYWGANFANDKDEDEIGHGTHVAGIIGGKTVGVAPNTKLIAVKIFGSEAVGSWSTILQGLEWAGNDTARRGGASRTVVNLSLGGGAGQCIDDAVTALSKNHSITVVVAAGNDNNATEYYSPARCPAVITVGSIGRTDHRSSFSNWGPEVDVFAPGEDILSAFISEDGDVNATRVCGGTSMASPFVAGLAAYFLDLYGPMGPERMRGVIEHWATKGKVKDVKGSKNWIAFNGVEGRWKGFDEDW</sequence>
<comment type="caution">
    <text evidence="12">The sequence shown here is derived from an EMBL/GenBank/DDBJ whole genome shotgun (WGS) entry which is preliminary data.</text>
</comment>
<evidence type="ECO:0000256" key="4">
    <source>
        <dbReference type="ARBA" id="ARBA00022801"/>
    </source>
</evidence>
<feature type="active site" description="Charge relay system" evidence="6">
    <location>
        <position position="404"/>
    </location>
</feature>
<evidence type="ECO:0000313" key="13">
    <source>
        <dbReference type="Proteomes" id="UP001174936"/>
    </source>
</evidence>
<dbReference type="PROSITE" id="PS00136">
    <property type="entry name" value="SUBTILASE_ASP"/>
    <property type="match status" value="1"/>
</dbReference>
<proteinExistence type="inferred from homology"/>
<dbReference type="AlphaFoldDB" id="A0AA40D1P7"/>
<dbReference type="InterPro" id="IPR023827">
    <property type="entry name" value="Peptidase_S8_Asp-AS"/>
</dbReference>
<dbReference type="Gene3D" id="3.40.50.200">
    <property type="entry name" value="Peptidase S8/S53 domain"/>
    <property type="match status" value="1"/>
</dbReference>
<dbReference type="Proteomes" id="UP001174936">
    <property type="component" value="Unassembled WGS sequence"/>
</dbReference>
<dbReference type="InterPro" id="IPR015500">
    <property type="entry name" value="Peptidase_S8_subtilisin-rel"/>
</dbReference>